<proteinExistence type="predicted"/>
<organism evidence="1">
    <name type="scientific">marine sediment metagenome</name>
    <dbReference type="NCBI Taxonomy" id="412755"/>
    <lineage>
        <taxon>unclassified sequences</taxon>
        <taxon>metagenomes</taxon>
        <taxon>ecological metagenomes</taxon>
    </lineage>
</organism>
<reference evidence="1" key="1">
    <citation type="journal article" date="2015" name="Nature">
        <title>Complex archaea that bridge the gap between prokaryotes and eukaryotes.</title>
        <authorList>
            <person name="Spang A."/>
            <person name="Saw J.H."/>
            <person name="Jorgensen S.L."/>
            <person name="Zaremba-Niedzwiedzka K."/>
            <person name="Martijn J."/>
            <person name="Lind A.E."/>
            <person name="van Eijk R."/>
            <person name="Schleper C."/>
            <person name="Guy L."/>
            <person name="Ettema T.J."/>
        </authorList>
    </citation>
    <scope>NUCLEOTIDE SEQUENCE</scope>
</reference>
<dbReference type="AlphaFoldDB" id="A0A0F9TFE7"/>
<evidence type="ECO:0000313" key="1">
    <source>
        <dbReference type="EMBL" id="KKN79940.1"/>
    </source>
</evidence>
<dbReference type="EMBL" id="LAZR01000239">
    <property type="protein sequence ID" value="KKN79940.1"/>
    <property type="molecule type" value="Genomic_DNA"/>
</dbReference>
<sequence>MSARPTLVYVSKASDLPLNGGSLNEAVGEIRRAMETHIAKIMKLKKPFDVFISDIFADSAIADIMQFKKNGGPPDRMLLSVPFQRNADGFDFGKPVPVKRRISYVPVAKREKSFWE</sequence>
<protein>
    <submittedName>
        <fullName evidence="1">Uncharacterized protein</fullName>
    </submittedName>
</protein>
<name>A0A0F9TFE7_9ZZZZ</name>
<comment type="caution">
    <text evidence="1">The sequence shown here is derived from an EMBL/GenBank/DDBJ whole genome shotgun (WGS) entry which is preliminary data.</text>
</comment>
<accession>A0A0F9TFE7</accession>
<gene>
    <name evidence="1" type="ORF">LCGC14_0334480</name>
</gene>